<dbReference type="STRING" id="336831.WG68_02850"/>
<dbReference type="Proteomes" id="UP000034228">
    <property type="component" value="Unassembled WGS sequence"/>
</dbReference>
<evidence type="ECO:0000313" key="1">
    <source>
        <dbReference type="EMBL" id="KKO46893.1"/>
    </source>
</evidence>
<accession>A0A0M2VCP5</accession>
<dbReference type="AlphaFoldDB" id="A0A0M2VCP5"/>
<keyword evidence="2" id="KW-1185">Reference proteome</keyword>
<dbReference type="SUPFAM" id="SSF50998">
    <property type="entry name" value="Quinoprotein alcohol dehydrogenase-like"/>
    <property type="match status" value="1"/>
</dbReference>
<name>A0A0M2VCP5_9GAMM</name>
<dbReference type="RefSeq" id="WP_046556140.1">
    <property type="nucleotide sequence ID" value="NZ_LAHO01000002.1"/>
</dbReference>
<dbReference type="EMBL" id="LAHO01000002">
    <property type="protein sequence ID" value="KKO46893.1"/>
    <property type="molecule type" value="Genomic_DNA"/>
</dbReference>
<dbReference type="OrthoDB" id="9808976at2"/>
<protein>
    <submittedName>
        <fullName evidence="1">Uncharacterized protein</fullName>
    </submittedName>
</protein>
<dbReference type="InterPro" id="IPR011047">
    <property type="entry name" value="Quinoprotein_ADH-like_sf"/>
</dbReference>
<proteinExistence type="predicted"/>
<comment type="caution">
    <text evidence="1">The sequence shown here is derived from an EMBL/GenBank/DDBJ whole genome shotgun (WGS) entry which is preliminary data.</text>
</comment>
<gene>
    <name evidence="1" type="ORF">WG68_02850</name>
</gene>
<organism evidence="1 2">
    <name type="scientific">Arsukibacterium ikkense</name>
    <dbReference type="NCBI Taxonomy" id="336831"/>
    <lineage>
        <taxon>Bacteria</taxon>
        <taxon>Pseudomonadati</taxon>
        <taxon>Pseudomonadota</taxon>
        <taxon>Gammaproteobacteria</taxon>
        <taxon>Chromatiales</taxon>
        <taxon>Chromatiaceae</taxon>
        <taxon>Arsukibacterium</taxon>
    </lineage>
</organism>
<sequence>MSYKGLLVTGGCLRPDGFELGEGKYYGKAGLLKLDLSSGEFTPLLTKADGGTNYPPQHPNQQFTAACLDGDTLWLPTDTEVYQYQLPELKQLKCFSHPCFHNIHSVHLFDNELIVTSTGLDNIVVLCPQSGEIKRIINTEGKAPWHRFDAGTDYRLVHSTRPHDSHPNYVFKLDNKLWVTRCTHDDAVCLDDVTDRIDVAHQDEMSVHDGIWWHDKLVFTRVDGYLVIVDPTSRKVIDKHDPFASERNRPLGWCRGLLVDGDIFYIGYSKLRKTKLISKLKFLTQGNFKYMDGNEALIVAYDMAAKKVVNTYAIPAGMLDAIYGILPYNYA</sequence>
<evidence type="ECO:0000313" key="2">
    <source>
        <dbReference type="Proteomes" id="UP000034228"/>
    </source>
</evidence>
<reference evidence="1 2" key="1">
    <citation type="submission" date="2015-03" db="EMBL/GenBank/DDBJ databases">
        <title>Draft genome sequences of two protease-producing strains of Arsukibacterium isolated from two cold and alkaline environments.</title>
        <authorList>
            <person name="Lylloff J.E."/>
            <person name="Skov L.B."/>
            <person name="Jepsen M."/>
            <person name="Hallin P.F."/>
            <person name="Sorensen S.J."/>
            <person name="Stougaard P."/>
            <person name="Glaring M.A."/>
        </authorList>
    </citation>
    <scope>NUCLEOTIDE SEQUENCE [LARGE SCALE GENOMIC DNA]</scope>
    <source>
        <strain evidence="1 2">GCM72</strain>
    </source>
</reference>